<dbReference type="EMBL" id="CADEBD010000357">
    <property type="protein sequence ID" value="CAB3251354.1"/>
    <property type="molecule type" value="Genomic_DNA"/>
</dbReference>
<dbReference type="Proteomes" id="UP000494256">
    <property type="component" value="Unassembled WGS sequence"/>
</dbReference>
<feature type="region of interest" description="Disordered" evidence="1">
    <location>
        <begin position="1"/>
        <end position="23"/>
    </location>
</feature>
<evidence type="ECO:0000313" key="3">
    <source>
        <dbReference type="Proteomes" id="UP000494256"/>
    </source>
</evidence>
<name>A0A8S1AN94_ARCPL</name>
<dbReference type="AlphaFoldDB" id="A0A8S1AN94"/>
<reference evidence="2 3" key="1">
    <citation type="submission" date="2020-04" db="EMBL/GenBank/DDBJ databases">
        <authorList>
            <person name="Wallbank WR R."/>
            <person name="Pardo Diaz C."/>
            <person name="Kozak K."/>
            <person name="Martin S."/>
            <person name="Jiggins C."/>
            <person name="Moest M."/>
            <person name="Warren A I."/>
            <person name="Byers J.R.P. K."/>
            <person name="Montejo-Kovacevich G."/>
            <person name="Yen C E."/>
        </authorList>
    </citation>
    <scope>NUCLEOTIDE SEQUENCE [LARGE SCALE GENOMIC DNA]</scope>
</reference>
<proteinExistence type="predicted"/>
<sequence length="120" mass="13078">MGDSSDSEEFYDAEEFTPIKGSKRSSLCKNINVTASSGVTEKEKSQKVESVAPGTGASSTPANDVPPVEDDRTTVKSVVQGRRRFQELRRCMQTEEDDEGVTDAAGSADQQTFTLEHPFK</sequence>
<accession>A0A8S1AN94</accession>
<evidence type="ECO:0000313" key="2">
    <source>
        <dbReference type="EMBL" id="CAB3251354.1"/>
    </source>
</evidence>
<dbReference type="OrthoDB" id="3222at2759"/>
<feature type="compositionally biased region" description="Acidic residues" evidence="1">
    <location>
        <begin position="1"/>
        <end position="15"/>
    </location>
</feature>
<organism evidence="2 3">
    <name type="scientific">Arctia plantaginis</name>
    <name type="common">Wood tiger moth</name>
    <name type="synonym">Phalaena plantaginis</name>
    <dbReference type="NCBI Taxonomy" id="874455"/>
    <lineage>
        <taxon>Eukaryota</taxon>
        <taxon>Metazoa</taxon>
        <taxon>Ecdysozoa</taxon>
        <taxon>Arthropoda</taxon>
        <taxon>Hexapoda</taxon>
        <taxon>Insecta</taxon>
        <taxon>Pterygota</taxon>
        <taxon>Neoptera</taxon>
        <taxon>Endopterygota</taxon>
        <taxon>Lepidoptera</taxon>
        <taxon>Glossata</taxon>
        <taxon>Ditrysia</taxon>
        <taxon>Noctuoidea</taxon>
        <taxon>Erebidae</taxon>
        <taxon>Arctiinae</taxon>
        <taxon>Arctia</taxon>
    </lineage>
</organism>
<feature type="region of interest" description="Disordered" evidence="1">
    <location>
        <begin position="38"/>
        <end position="74"/>
    </location>
</feature>
<protein>
    <submittedName>
        <fullName evidence="2">Uncharacterized protein</fullName>
    </submittedName>
</protein>
<feature type="region of interest" description="Disordered" evidence="1">
    <location>
        <begin position="92"/>
        <end position="120"/>
    </location>
</feature>
<comment type="caution">
    <text evidence="2">The sequence shown here is derived from an EMBL/GenBank/DDBJ whole genome shotgun (WGS) entry which is preliminary data.</text>
</comment>
<evidence type="ECO:0000256" key="1">
    <source>
        <dbReference type="SAM" id="MobiDB-lite"/>
    </source>
</evidence>
<gene>
    <name evidence="2" type="ORF">APLA_LOCUS13596</name>
</gene>